<name>A0A0A8YA69_ARUDO</name>
<organism evidence="1">
    <name type="scientific">Arundo donax</name>
    <name type="common">Giant reed</name>
    <name type="synonym">Donax arundinaceus</name>
    <dbReference type="NCBI Taxonomy" id="35708"/>
    <lineage>
        <taxon>Eukaryota</taxon>
        <taxon>Viridiplantae</taxon>
        <taxon>Streptophyta</taxon>
        <taxon>Embryophyta</taxon>
        <taxon>Tracheophyta</taxon>
        <taxon>Spermatophyta</taxon>
        <taxon>Magnoliopsida</taxon>
        <taxon>Liliopsida</taxon>
        <taxon>Poales</taxon>
        <taxon>Poaceae</taxon>
        <taxon>PACMAD clade</taxon>
        <taxon>Arundinoideae</taxon>
        <taxon>Arundineae</taxon>
        <taxon>Arundo</taxon>
    </lineage>
</organism>
<evidence type="ECO:0000313" key="1">
    <source>
        <dbReference type="EMBL" id="JAD22779.1"/>
    </source>
</evidence>
<accession>A0A0A8YA69</accession>
<proteinExistence type="predicted"/>
<sequence length="33" mass="3873">MNNNYMGVGSFNEFSKRMCCDYLCGQICLRMRS</sequence>
<reference evidence="1" key="2">
    <citation type="journal article" date="2015" name="Data Brief">
        <title>Shoot transcriptome of the giant reed, Arundo donax.</title>
        <authorList>
            <person name="Barrero R.A."/>
            <person name="Guerrero F.D."/>
            <person name="Moolhuijzen P."/>
            <person name="Goolsby J.A."/>
            <person name="Tidwell J."/>
            <person name="Bellgard S.E."/>
            <person name="Bellgard M.I."/>
        </authorList>
    </citation>
    <scope>NUCLEOTIDE SEQUENCE</scope>
    <source>
        <tissue evidence="1">Shoot tissue taken approximately 20 cm above the soil surface</tissue>
    </source>
</reference>
<dbReference type="EMBL" id="GBRH01275116">
    <property type="protein sequence ID" value="JAD22779.1"/>
    <property type="molecule type" value="Transcribed_RNA"/>
</dbReference>
<dbReference type="AlphaFoldDB" id="A0A0A8YA69"/>
<protein>
    <submittedName>
        <fullName evidence="1">Uncharacterized protein</fullName>
    </submittedName>
</protein>
<reference evidence="1" key="1">
    <citation type="submission" date="2014-09" db="EMBL/GenBank/DDBJ databases">
        <authorList>
            <person name="Magalhaes I.L.F."/>
            <person name="Oliveira U."/>
            <person name="Santos F.R."/>
            <person name="Vidigal T.H.D.A."/>
            <person name="Brescovit A.D."/>
            <person name="Santos A.J."/>
        </authorList>
    </citation>
    <scope>NUCLEOTIDE SEQUENCE</scope>
    <source>
        <tissue evidence="1">Shoot tissue taken approximately 20 cm above the soil surface</tissue>
    </source>
</reference>